<organism evidence="4 5">
    <name type="scientific">Streptomyces antimycoticus</name>
    <dbReference type="NCBI Taxonomy" id="68175"/>
    <lineage>
        <taxon>Bacteria</taxon>
        <taxon>Bacillati</taxon>
        <taxon>Actinomycetota</taxon>
        <taxon>Actinomycetes</taxon>
        <taxon>Kitasatosporales</taxon>
        <taxon>Streptomycetaceae</taxon>
        <taxon>Streptomyces</taxon>
        <taxon>Streptomyces violaceusniger group</taxon>
    </lineage>
</organism>
<accession>A0A4D4KH73</accession>
<gene>
    <name evidence="4" type="ORF">SANT12839_070080</name>
</gene>
<dbReference type="Proteomes" id="UP000299290">
    <property type="component" value="Unassembled WGS sequence"/>
</dbReference>
<reference evidence="4 5" key="1">
    <citation type="journal article" date="2020" name="Int. J. Syst. Evol. Microbiol.">
        <title>Reclassification of Streptomyces castelarensis and Streptomyces sporoclivatus as later heterotypic synonyms of Streptomyces antimycoticus.</title>
        <authorList>
            <person name="Komaki H."/>
            <person name="Tamura T."/>
        </authorList>
    </citation>
    <scope>NUCLEOTIDE SEQUENCE [LARGE SCALE GENOMIC DNA]</scope>
    <source>
        <strain evidence="4 5">NBRC 12839</strain>
    </source>
</reference>
<sequence length="191" mass="19052">MRHAAVRAPRKAVPVSRKQLTLATSIVVTATLAITAGCGSGKGGSSAGDSKGGAAIGQGMAQLPVEPTQAPTEEPTDDPTDDPYDEPSDSPTGGSGLITSDAKMGTCGWGSDGKPYANVKISNSGSSTAYYSLLVGFVDSSDKAVTTGVESDAAVAGGADKTIKVTGLKADSSHTAKKCRLSLATKSDSAD</sequence>
<keyword evidence="1" id="KW-0732">Signal</keyword>
<evidence type="ECO:0000313" key="5">
    <source>
        <dbReference type="Proteomes" id="UP000299290"/>
    </source>
</evidence>
<keyword evidence="5" id="KW-1185">Reference proteome</keyword>
<evidence type="ECO:0000256" key="3">
    <source>
        <dbReference type="SAM" id="MobiDB-lite"/>
    </source>
</evidence>
<feature type="region of interest" description="Disordered" evidence="3">
    <location>
        <begin position="39"/>
        <end position="101"/>
    </location>
</feature>
<feature type="compositionally biased region" description="Low complexity" evidence="3">
    <location>
        <begin position="64"/>
        <end position="73"/>
    </location>
</feature>
<dbReference type="EMBL" id="BJHV01000001">
    <property type="protein sequence ID" value="GDY46126.1"/>
    <property type="molecule type" value="Genomic_DNA"/>
</dbReference>
<evidence type="ECO:0000313" key="4">
    <source>
        <dbReference type="EMBL" id="GDY46126.1"/>
    </source>
</evidence>
<feature type="compositionally biased region" description="Acidic residues" evidence="3">
    <location>
        <begin position="74"/>
        <end position="88"/>
    </location>
</feature>
<dbReference type="Pfam" id="PF04886">
    <property type="entry name" value="PT"/>
    <property type="match status" value="1"/>
</dbReference>
<name>A0A4D4KH73_9ACTN</name>
<comment type="caution">
    <text evidence="4">The sequence shown here is derived from an EMBL/GenBank/DDBJ whole genome shotgun (WGS) entry which is preliminary data.</text>
</comment>
<dbReference type="AlphaFoldDB" id="A0A4D4KH73"/>
<feature type="compositionally biased region" description="Gly residues" evidence="3">
    <location>
        <begin position="39"/>
        <end position="56"/>
    </location>
</feature>
<evidence type="ECO:0000256" key="1">
    <source>
        <dbReference type="ARBA" id="ARBA00022729"/>
    </source>
</evidence>
<evidence type="ECO:0000256" key="2">
    <source>
        <dbReference type="ARBA" id="ARBA00022737"/>
    </source>
</evidence>
<proteinExistence type="predicted"/>
<keyword evidence="2" id="KW-0677">Repeat</keyword>
<dbReference type="InterPro" id="IPR006970">
    <property type="entry name" value="PT"/>
</dbReference>
<protein>
    <submittedName>
        <fullName evidence="4">Uncharacterized protein</fullName>
    </submittedName>
</protein>